<feature type="compositionally biased region" description="Low complexity" evidence="1">
    <location>
        <begin position="174"/>
        <end position="189"/>
    </location>
</feature>
<comment type="caution">
    <text evidence="2">The sequence shown here is derived from an EMBL/GenBank/DDBJ whole genome shotgun (WGS) entry which is preliminary data.</text>
</comment>
<keyword evidence="3" id="KW-1185">Reference proteome</keyword>
<feature type="compositionally biased region" description="Basic and acidic residues" evidence="1">
    <location>
        <begin position="194"/>
        <end position="221"/>
    </location>
</feature>
<evidence type="ECO:0000313" key="2">
    <source>
        <dbReference type="EMBL" id="PJJ71818.1"/>
    </source>
</evidence>
<feature type="compositionally biased region" description="Basic and acidic residues" evidence="1">
    <location>
        <begin position="228"/>
        <end position="246"/>
    </location>
</feature>
<sequence>MPDDAPDDALTAIADELYALPLDDFTSERNARAKEVRAEDRGLAQRVSKLTKPSAAAWTVNMFVRHRRDQFDQLLQLGETLRRAQDDLDSETMRTLGAQRRKLIGALGREAASVGADLGHRVSGGAIEEVEQTLQAALADPDAAAAVGTGRLVRSLTSTGFESVDLSGALAGGDSTTPTTRTRRASSSSDSDDAERAERERARERAAARDALEEAQQRADDAEAELSGLDKRLEQSERRRTRIDEERRELEQRLAELEDDLATLDRETRRLRGTRDDAARELDDARTAVDDAEKRMRDLR</sequence>
<gene>
    <name evidence="2" type="ORF">CLV46_1371</name>
</gene>
<feature type="region of interest" description="Disordered" evidence="1">
    <location>
        <begin position="269"/>
        <end position="300"/>
    </location>
</feature>
<dbReference type="EMBL" id="PGFF01000001">
    <property type="protein sequence ID" value="PJJ71818.1"/>
    <property type="molecule type" value="Genomic_DNA"/>
</dbReference>
<protein>
    <submittedName>
        <fullName evidence="2">Uncharacterized protein</fullName>
    </submittedName>
</protein>
<organism evidence="2 3">
    <name type="scientific">Diaminobutyricimonas aerilata</name>
    <dbReference type="NCBI Taxonomy" id="1162967"/>
    <lineage>
        <taxon>Bacteria</taxon>
        <taxon>Bacillati</taxon>
        <taxon>Actinomycetota</taxon>
        <taxon>Actinomycetes</taxon>
        <taxon>Micrococcales</taxon>
        <taxon>Microbacteriaceae</taxon>
        <taxon>Diaminobutyricimonas</taxon>
    </lineage>
</organism>
<evidence type="ECO:0000313" key="3">
    <source>
        <dbReference type="Proteomes" id="UP000228758"/>
    </source>
</evidence>
<dbReference type="RefSeq" id="WP_100364078.1">
    <property type="nucleotide sequence ID" value="NZ_PGFF01000001.1"/>
</dbReference>
<dbReference type="Gene3D" id="1.10.287.2610">
    <property type="match status" value="1"/>
</dbReference>
<accession>A0A2M9CIX1</accession>
<evidence type="ECO:0000256" key="1">
    <source>
        <dbReference type="SAM" id="MobiDB-lite"/>
    </source>
</evidence>
<reference evidence="2 3" key="1">
    <citation type="submission" date="2017-11" db="EMBL/GenBank/DDBJ databases">
        <title>Genomic Encyclopedia of Archaeal and Bacterial Type Strains, Phase II (KMG-II): From Individual Species to Whole Genera.</title>
        <authorList>
            <person name="Goeker M."/>
        </authorList>
    </citation>
    <scope>NUCLEOTIDE SEQUENCE [LARGE SCALE GENOMIC DNA]</scope>
    <source>
        <strain evidence="2 3">DSM 27393</strain>
    </source>
</reference>
<feature type="region of interest" description="Disordered" evidence="1">
    <location>
        <begin position="165"/>
        <end position="246"/>
    </location>
</feature>
<name>A0A2M9CIX1_9MICO</name>
<dbReference type="AlphaFoldDB" id="A0A2M9CIX1"/>
<proteinExistence type="predicted"/>
<dbReference type="OrthoDB" id="3541690at2"/>
<dbReference type="Proteomes" id="UP000228758">
    <property type="component" value="Unassembled WGS sequence"/>
</dbReference>
<dbReference type="SUPFAM" id="SSF57997">
    <property type="entry name" value="Tropomyosin"/>
    <property type="match status" value="1"/>
</dbReference>